<dbReference type="Proteomes" id="UP000823909">
    <property type="component" value="Unassembled WGS sequence"/>
</dbReference>
<dbReference type="AlphaFoldDB" id="A0A9D2RB60"/>
<keyword evidence="2" id="KW-0175">Coiled coil</keyword>
<evidence type="ECO:0000256" key="1">
    <source>
        <dbReference type="PROSITE-ProRule" id="PRU00339"/>
    </source>
</evidence>
<evidence type="ECO:0000256" key="2">
    <source>
        <dbReference type="SAM" id="Coils"/>
    </source>
</evidence>
<evidence type="ECO:0000313" key="4">
    <source>
        <dbReference type="Proteomes" id="UP000823909"/>
    </source>
</evidence>
<comment type="caution">
    <text evidence="3">The sequence shown here is derived from an EMBL/GenBank/DDBJ whole genome shotgun (WGS) entry which is preliminary data.</text>
</comment>
<reference evidence="3" key="2">
    <citation type="submission" date="2021-04" db="EMBL/GenBank/DDBJ databases">
        <authorList>
            <person name="Gilroy R."/>
        </authorList>
    </citation>
    <scope>NUCLEOTIDE SEQUENCE</scope>
    <source>
        <strain evidence="3">ChiBcec15-3976</strain>
    </source>
</reference>
<dbReference type="InterPro" id="IPR019734">
    <property type="entry name" value="TPR_rpt"/>
</dbReference>
<feature type="repeat" description="TPR" evidence="1">
    <location>
        <begin position="4"/>
        <end position="37"/>
    </location>
</feature>
<gene>
    <name evidence="3" type="ORF">H9910_02840</name>
</gene>
<evidence type="ECO:0000313" key="3">
    <source>
        <dbReference type="EMBL" id="HJD41934.1"/>
    </source>
</evidence>
<sequence length="288" mass="33282">MGLFHTTIEAAELFVKKGNQKKAAEKFEKAARKEPHSYIRKILEYSLTGQCYICESGAYARGKYYDMSEFRSDANAAEWCRYGLEKAAKAPDKYWRAIRMYRFTLAVAAETEEERLKYLRESIFEHRDPDTAYYALCHDMIDKVCKTVGEEAQLYATVITGRTNLTEVENRHGYIEHTGYDAWMYEQLGRRHKDRRDEDAMDALKKMGTAKGKDAAETKKAAEAALREVAKAQQQNQERLRELHESLLSIYGMAQNEAGMKIRDARTGEKLHLEDDGTFRVVDEWPDD</sequence>
<protein>
    <submittedName>
        <fullName evidence="3">Uncharacterized protein</fullName>
    </submittedName>
</protein>
<feature type="coiled-coil region" evidence="2">
    <location>
        <begin position="215"/>
        <end position="242"/>
    </location>
</feature>
<name>A0A9D2RB60_9FIRM</name>
<organism evidence="3 4">
    <name type="scientific">Candidatus Mediterraneibacter quadrami</name>
    <dbReference type="NCBI Taxonomy" id="2838684"/>
    <lineage>
        <taxon>Bacteria</taxon>
        <taxon>Bacillati</taxon>
        <taxon>Bacillota</taxon>
        <taxon>Clostridia</taxon>
        <taxon>Lachnospirales</taxon>
        <taxon>Lachnospiraceae</taxon>
        <taxon>Mediterraneibacter</taxon>
    </lineage>
</organism>
<reference evidence="3" key="1">
    <citation type="journal article" date="2021" name="PeerJ">
        <title>Extensive microbial diversity within the chicken gut microbiome revealed by metagenomics and culture.</title>
        <authorList>
            <person name="Gilroy R."/>
            <person name="Ravi A."/>
            <person name="Getino M."/>
            <person name="Pursley I."/>
            <person name="Horton D.L."/>
            <person name="Alikhan N.F."/>
            <person name="Baker D."/>
            <person name="Gharbi K."/>
            <person name="Hall N."/>
            <person name="Watson M."/>
            <person name="Adriaenssens E.M."/>
            <person name="Foster-Nyarko E."/>
            <person name="Jarju S."/>
            <person name="Secka A."/>
            <person name="Antonio M."/>
            <person name="Oren A."/>
            <person name="Chaudhuri R.R."/>
            <person name="La Ragione R."/>
            <person name="Hildebrand F."/>
            <person name="Pallen M.J."/>
        </authorList>
    </citation>
    <scope>NUCLEOTIDE SEQUENCE</scope>
    <source>
        <strain evidence="3">ChiBcec15-3976</strain>
    </source>
</reference>
<accession>A0A9D2RB60</accession>
<dbReference type="PROSITE" id="PS50005">
    <property type="entry name" value="TPR"/>
    <property type="match status" value="1"/>
</dbReference>
<keyword evidence="1" id="KW-0802">TPR repeat</keyword>
<proteinExistence type="predicted"/>
<dbReference type="EMBL" id="DWUU01000021">
    <property type="protein sequence ID" value="HJD41934.1"/>
    <property type="molecule type" value="Genomic_DNA"/>
</dbReference>